<dbReference type="Gene3D" id="3.90.550.10">
    <property type="entry name" value="Spore Coat Polysaccharide Biosynthesis Protein SpsA, Chain A"/>
    <property type="match status" value="1"/>
</dbReference>
<dbReference type="PANTHER" id="PTHR43685:SF11">
    <property type="entry name" value="GLYCOSYLTRANSFERASE TAGX-RELATED"/>
    <property type="match status" value="1"/>
</dbReference>
<evidence type="ECO:0000313" key="2">
    <source>
        <dbReference type="EMBL" id="PWB95614.1"/>
    </source>
</evidence>
<keyword evidence="3" id="KW-1185">Reference proteome</keyword>
<dbReference type="EMBL" id="PUIV01000001">
    <property type="protein sequence ID" value="PWB95614.1"/>
    <property type="molecule type" value="Genomic_DNA"/>
</dbReference>
<dbReference type="PANTHER" id="PTHR43685">
    <property type="entry name" value="GLYCOSYLTRANSFERASE"/>
    <property type="match status" value="1"/>
</dbReference>
<accession>A0A2U1SVG8</accession>
<dbReference type="Pfam" id="PF00535">
    <property type="entry name" value="Glycos_transf_2"/>
    <property type="match status" value="1"/>
</dbReference>
<dbReference type="InterPro" id="IPR050834">
    <property type="entry name" value="Glycosyltransf_2"/>
</dbReference>
<proteinExistence type="predicted"/>
<comment type="caution">
    <text evidence="2">The sequence shown here is derived from an EMBL/GenBank/DDBJ whole genome shotgun (WGS) entry which is preliminary data.</text>
</comment>
<organism evidence="2 3">
    <name type="scientific">Methylosinus sporium</name>
    <dbReference type="NCBI Taxonomy" id="428"/>
    <lineage>
        <taxon>Bacteria</taxon>
        <taxon>Pseudomonadati</taxon>
        <taxon>Pseudomonadota</taxon>
        <taxon>Alphaproteobacteria</taxon>
        <taxon>Hyphomicrobiales</taxon>
        <taxon>Methylocystaceae</taxon>
        <taxon>Methylosinus</taxon>
    </lineage>
</organism>
<sequence>MISVVTPTLNRGGYLERVWRGLDRQTYRNFEWIVADDGSTDGTDAKLRDLAEKSRFPITVISASERVGKARMDNEAIKRARGEFIIWCDSDDYFLPHALERLVSVWMSIPEDERDDFVGVTALCSDNLGVTPSVLPDSDCSWNDLSERHKVVGDLALFARADALKAHPFPEVDFVIPEGVVWTTIGNRKARPCPEVVKIVEYQAPGCISFSGKMEYSRGRAYALAICERNLARYPRSSGQRLWRAITFLRYCFHGEVGPMEALSLWSSNSPAWLIASIWPIAWTLAFRDIAQGKVVKTHRKFLFAATRAKITTKTSEMCRLS</sequence>
<dbReference type="InterPro" id="IPR001173">
    <property type="entry name" value="Glyco_trans_2-like"/>
</dbReference>
<dbReference type="AlphaFoldDB" id="A0A2U1SVG8"/>
<protein>
    <recommendedName>
        <fullName evidence="1">Glycosyltransferase 2-like domain-containing protein</fullName>
    </recommendedName>
</protein>
<dbReference type="CDD" id="cd00761">
    <property type="entry name" value="Glyco_tranf_GTA_type"/>
    <property type="match status" value="1"/>
</dbReference>
<reference evidence="2 3" key="1">
    <citation type="journal article" date="2018" name="Appl. Microbiol. Biotechnol.">
        <title>Co-cultivation of the strictly anaerobic methanogen Methanosarcina barkeri with aerobic methanotrophs in an oxygen-limited membrane bioreactor.</title>
        <authorList>
            <person name="In 't Zandt M.H."/>
            <person name="van den Bosch T.J.M."/>
            <person name="Rijkers R."/>
            <person name="van Kessel M.A.H.J."/>
            <person name="Jetten M.S.M."/>
            <person name="Welte C.U."/>
        </authorList>
    </citation>
    <scope>NUCLEOTIDE SEQUENCE [LARGE SCALE GENOMIC DNA]</scope>
    <source>
        <strain evidence="2 3">DSM 17706</strain>
    </source>
</reference>
<evidence type="ECO:0000259" key="1">
    <source>
        <dbReference type="Pfam" id="PF00535"/>
    </source>
</evidence>
<name>A0A2U1SVG8_METSR</name>
<gene>
    <name evidence="2" type="ORF">C5689_00380</name>
</gene>
<feature type="domain" description="Glycosyltransferase 2-like" evidence="1">
    <location>
        <begin position="3"/>
        <end position="107"/>
    </location>
</feature>
<dbReference type="InterPro" id="IPR029044">
    <property type="entry name" value="Nucleotide-diphossugar_trans"/>
</dbReference>
<dbReference type="OrthoDB" id="9794124at2"/>
<dbReference type="SUPFAM" id="SSF53448">
    <property type="entry name" value="Nucleotide-diphospho-sugar transferases"/>
    <property type="match status" value="1"/>
</dbReference>
<dbReference type="Proteomes" id="UP000245137">
    <property type="component" value="Unassembled WGS sequence"/>
</dbReference>
<evidence type="ECO:0000313" key="3">
    <source>
        <dbReference type="Proteomes" id="UP000245137"/>
    </source>
</evidence>
<dbReference type="RefSeq" id="WP_108915296.1">
    <property type="nucleotide sequence ID" value="NZ_BGJY01000001.1"/>
</dbReference>